<dbReference type="CDD" id="cd08977">
    <property type="entry name" value="SusD"/>
    <property type="match status" value="1"/>
</dbReference>
<organism evidence="9 10">
    <name type="scientific">Bacteroides stercoris</name>
    <dbReference type="NCBI Taxonomy" id="46506"/>
    <lineage>
        <taxon>Bacteria</taxon>
        <taxon>Pseudomonadati</taxon>
        <taxon>Bacteroidota</taxon>
        <taxon>Bacteroidia</taxon>
        <taxon>Bacteroidales</taxon>
        <taxon>Bacteroidaceae</taxon>
        <taxon>Bacteroides</taxon>
    </lineage>
</organism>
<evidence type="ECO:0000259" key="7">
    <source>
        <dbReference type="Pfam" id="PF07980"/>
    </source>
</evidence>
<evidence type="ECO:0000256" key="2">
    <source>
        <dbReference type="ARBA" id="ARBA00006275"/>
    </source>
</evidence>
<evidence type="ECO:0000256" key="6">
    <source>
        <dbReference type="SAM" id="SignalP"/>
    </source>
</evidence>
<name>A0A108T7L6_BACSE</name>
<comment type="subcellular location">
    <subcellularLocation>
        <location evidence="1">Cell outer membrane</location>
    </subcellularLocation>
</comment>
<dbReference type="EMBL" id="LRGC01000007">
    <property type="protein sequence ID" value="KWR54860.1"/>
    <property type="molecule type" value="Genomic_DNA"/>
</dbReference>
<sequence length="583" mass="66461" precursor="true">MKKFIYYIGFLALCLLPASCSLEEESSTEVEKDKYMNDAKEAQDVLLGVYRSTVEDAMYGYHLSIYFSMGTDISQVEGSTTENFRILPTNAYPTSQAEVQSTWAALYSGIYNANDFLERISVKMESYNETDKKLATIYIAEARALRALYYFELVRRWGNIPLMTSTAMSNQHPSTFVQADPVDVYKFIEDDLLYACDILPYATDKDYRSNKDYRFSKGAALGLLTKVYATWAGYPIQDTSKWEAAAKTAKILVESGKHDLLNDYEQLWKNTCNGIWDPTESLIEVSFYSPTYSGNSDPVGRIGKWNGVKTTTQAGKSGSCAANVQVVHSFVLDWRAEAAPDPLTGKSHDRRQNISIANYKHGHNESSTGTSYTGTFYLAAKITDDRPTALSKDLDPKKAVKAKQSYTPAKWDIDKYVESVPFINNDKSTVNWYVLRYADVLLLYAEALNEWKGGPTTDAYAAVNKVRKRGYTEPDGIVHSEYVLKAGMDQAEFRKAIQKERAYELAFEGHRRLDLIRWGIYSETIEETYNALKAWWDEREDDKNTLIPNYVIYDYTEKGKHELMPIPQREMDLCTQFNQNPKW</sequence>
<evidence type="ECO:0000256" key="3">
    <source>
        <dbReference type="ARBA" id="ARBA00022729"/>
    </source>
</evidence>
<evidence type="ECO:0000259" key="8">
    <source>
        <dbReference type="Pfam" id="PF14322"/>
    </source>
</evidence>
<dbReference type="PATRIC" id="fig|46506.5.peg.2012"/>
<evidence type="ECO:0000313" key="10">
    <source>
        <dbReference type="Proteomes" id="UP000056419"/>
    </source>
</evidence>
<dbReference type="STRING" id="46506.AA415_01889"/>
<keyword evidence="5" id="KW-0998">Cell outer membrane</keyword>
<gene>
    <name evidence="9" type="ORF">AA415_01889</name>
</gene>
<keyword evidence="4" id="KW-0472">Membrane</keyword>
<keyword evidence="3 6" id="KW-0732">Signal</keyword>
<dbReference type="SUPFAM" id="SSF48452">
    <property type="entry name" value="TPR-like"/>
    <property type="match status" value="1"/>
</dbReference>
<evidence type="ECO:0000256" key="1">
    <source>
        <dbReference type="ARBA" id="ARBA00004442"/>
    </source>
</evidence>
<dbReference type="InterPro" id="IPR033985">
    <property type="entry name" value="SusD-like_N"/>
</dbReference>
<feature type="signal peptide" evidence="6">
    <location>
        <begin position="1"/>
        <end position="22"/>
    </location>
</feature>
<dbReference type="Pfam" id="PF07980">
    <property type="entry name" value="SusD_RagB"/>
    <property type="match status" value="1"/>
</dbReference>
<reference evidence="9 10" key="1">
    <citation type="journal article" date="2016" name="BMC Genomics">
        <title>Type VI secretion systems of human gut Bacteroidales segregate into three genetic architectures, two of which are contained on mobile genetic elements.</title>
        <authorList>
            <person name="Coyne M.J."/>
            <person name="Roelofs K.G."/>
            <person name="Comstock L.E."/>
        </authorList>
    </citation>
    <scope>NUCLEOTIDE SEQUENCE [LARGE SCALE GENOMIC DNA]</scope>
    <source>
        <strain evidence="9 10">CL09T03C01</strain>
    </source>
</reference>
<comment type="similarity">
    <text evidence="2">Belongs to the SusD family.</text>
</comment>
<comment type="caution">
    <text evidence="9">The sequence shown here is derived from an EMBL/GenBank/DDBJ whole genome shotgun (WGS) entry which is preliminary data.</text>
</comment>
<dbReference type="Pfam" id="PF14322">
    <property type="entry name" value="SusD-like_3"/>
    <property type="match status" value="1"/>
</dbReference>
<dbReference type="RefSeq" id="WP_060385907.1">
    <property type="nucleotide sequence ID" value="NZ_CAXSRQ010000009.1"/>
</dbReference>
<feature type="domain" description="RagB/SusD" evidence="7">
    <location>
        <begin position="349"/>
        <end position="583"/>
    </location>
</feature>
<dbReference type="Proteomes" id="UP000056419">
    <property type="component" value="Unassembled WGS sequence"/>
</dbReference>
<dbReference type="InterPro" id="IPR011990">
    <property type="entry name" value="TPR-like_helical_dom_sf"/>
</dbReference>
<feature type="domain" description="SusD-like N-terminal" evidence="8">
    <location>
        <begin position="58"/>
        <end position="228"/>
    </location>
</feature>
<feature type="chain" id="PRO_5007130841" evidence="6">
    <location>
        <begin position="23"/>
        <end position="583"/>
    </location>
</feature>
<dbReference type="InterPro" id="IPR012944">
    <property type="entry name" value="SusD_RagB_dom"/>
</dbReference>
<keyword evidence="10" id="KW-1185">Reference proteome</keyword>
<dbReference type="AlphaFoldDB" id="A0A108T7L6"/>
<evidence type="ECO:0000313" key="9">
    <source>
        <dbReference type="EMBL" id="KWR54860.1"/>
    </source>
</evidence>
<dbReference type="Gene3D" id="1.25.40.390">
    <property type="match status" value="1"/>
</dbReference>
<dbReference type="GO" id="GO:0009279">
    <property type="term" value="C:cell outer membrane"/>
    <property type="evidence" value="ECO:0007669"/>
    <property type="project" value="UniProtKB-SubCell"/>
</dbReference>
<evidence type="ECO:0000256" key="5">
    <source>
        <dbReference type="ARBA" id="ARBA00023237"/>
    </source>
</evidence>
<accession>A0A108T7L6</accession>
<evidence type="ECO:0000256" key="4">
    <source>
        <dbReference type="ARBA" id="ARBA00023136"/>
    </source>
</evidence>
<protein>
    <submittedName>
        <fullName evidence="9">SusD family protein</fullName>
    </submittedName>
</protein>
<proteinExistence type="inferred from homology"/>